<protein>
    <submittedName>
        <fullName evidence="2">23S rRNA (Cytidine2498-2'-O)-methyltransferase</fullName>
        <ecNumber evidence="2">2.1.1.186</ecNumber>
    </submittedName>
</protein>
<comment type="caution">
    <text evidence="2">The sequence shown here is derived from an EMBL/GenBank/DDBJ whole genome shotgun (WGS) entry which is preliminary data.</text>
</comment>
<reference evidence="2 3" key="1">
    <citation type="submission" date="2021-03" db="EMBL/GenBank/DDBJ databases">
        <title>Genomic Encyclopedia of Type Strains, Phase IV (KMG-IV): sequencing the most valuable type-strain genomes for metagenomic binning, comparative biology and taxonomic classification.</title>
        <authorList>
            <person name="Goeker M."/>
        </authorList>
    </citation>
    <scope>NUCLEOTIDE SEQUENCE [LARGE SCALE GENOMIC DNA]</scope>
    <source>
        <strain evidence="2 3">DSM 14349</strain>
    </source>
</reference>
<dbReference type="Pfam" id="PF01728">
    <property type="entry name" value="FtsJ"/>
    <property type="match status" value="1"/>
</dbReference>
<sequence length="355" mass="39585">MNQLENEVIDEPAFSKLICTSNHGFAPYAQEELHRLFGSVKSKMLVPGEVMLVSLQHELKEIYAVMERQEPIFLRHMFAVSWEYEYDEVSGDAWSWLSELNQFIASHSFLKESNIVVQVRKSTQSVWQDSPAELKTIIQDGLGDLGAQFVVKDADYVISIFAAQNGVYAGVEAVGHQLSDWNGGAIRFQKEEGQVSRAKFKLLEAEVSFGIPFSSFHNALDIGAAPGGWTSFLLERGLKVTAVDPAKMAPSVLASPNLTYLKKNADSVKFNEGQFDLLVCDMSWSPKGTAKLVINLLDALQPGGTAIVTVKLLHKKPMALISEIISMFQDARLQVQRAKQLAHNRDEITLYMIKY</sequence>
<keyword evidence="3" id="KW-1185">Reference proteome</keyword>
<dbReference type="EMBL" id="JAGGKG010000021">
    <property type="protein sequence ID" value="MBP1907015.1"/>
    <property type="molecule type" value="Genomic_DNA"/>
</dbReference>
<dbReference type="GO" id="GO:0008168">
    <property type="term" value="F:methyltransferase activity"/>
    <property type="evidence" value="ECO:0007669"/>
    <property type="project" value="UniProtKB-KW"/>
</dbReference>
<dbReference type="GO" id="GO:0032259">
    <property type="term" value="P:methylation"/>
    <property type="evidence" value="ECO:0007669"/>
    <property type="project" value="UniProtKB-KW"/>
</dbReference>
<proteinExistence type="predicted"/>
<dbReference type="Gene3D" id="3.40.50.150">
    <property type="entry name" value="Vaccinia Virus protein VP39"/>
    <property type="match status" value="1"/>
</dbReference>
<keyword evidence="2" id="KW-0808">Transferase</keyword>
<accession>A0ABS4FWW6</accession>
<dbReference type="PANTHER" id="PTHR37524:SF2">
    <property type="entry name" value="RIBOSOMAL RNA METHYLTRANSFERASE FTSJ DOMAIN-CONTAINING PROTEIN"/>
    <property type="match status" value="1"/>
</dbReference>
<dbReference type="PANTHER" id="PTHR37524">
    <property type="entry name" value="RIBOSOMAL RNA LARGE SUBUNIT METHYLTRANSFERASE M"/>
    <property type="match status" value="1"/>
</dbReference>
<organism evidence="2 3">
    <name type="scientific">Paenibacillus turicensis</name>
    <dbReference type="NCBI Taxonomy" id="160487"/>
    <lineage>
        <taxon>Bacteria</taxon>
        <taxon>Bacillati</taxon>
        <taxon>Bacillota</taxon>
        <taxon>Bacilli</taxon>
        <taxon>Bacillales</taxon>
        <taxon>Paenibacillaceae</taxon>
        <taxon>Paenibacillus</taxon>
    </lineage>
</organism>
<dbReference type="SUPFAM" id="SSF53335">
    <property type="entry name" value="S-adenosyl-L-methionine-dependent methyltransferases"/>
    <property type="match status" value="1"/>
</dbReference>
<evidence type="ECO:0000259" key="1">
    <source>
        <dbReference type="Pfam" id="PF01728"/>
    </source>
</evidence>
<evidence type="ECO:0000313" key="2">
    <source>
        <dbReference type="EMBL" id="MBP1907015.1"/>
    </source>
</evidence>
<feature type="domain" description="Ribosomal RNA methyltransferase FtsJ" evidence="1">
    <location>
        <begin position="195"/>
        <end position="288"/>
    </location>
</feature>
<gene>
    <name evidence="2" type="ORF">J2Z32_003680</name>
</gene>
<name>A0ABS4FWW6_9BACL</name>
<dbReference type="CDD" id="cd02440">
    <property type="entry name" value="AdoMet_MTases"/>
    <property type="match status" value="1"/>
</dbReference>
<dbReference type="RefSeq" id="WP_245251590.1">
    <property type="nucleotide sequence ID" value="NZ_JAGGKG010000021.1"/>
</dbReference>
<dbReference type="Proteomes" id="UP001519272">
    <property type="component" value="Unassembled WGS sequence"/>
</dbReference>
<evidence type="ECO:0000313" key="3">
    <source>
        <dbReference type="Proteomes" id="UP001519272"/>
    </source>
</evidence>
<keyword evidence="2" id="KW-0489">Methyltransferase</keyword>
<dbReference type="InterPro" id="IPR002877">
    <property type="entry name" value="RNA_MeTrfase_FtsJ_dom"/>
</dbReference>
<dbReference type="InterPro" id="IPR029063">
    <property type="entry name" value="SAM-dependent_MTases_sf"/>
</dbReference>
<dbReference type="EC" id="2.1.1.186" evidence="2"/>